<dbReference type="AlphaFoldDB" id="A0A6J5F1M2"/>
<proteinExistence type="predicted"/>
<feature type="signal peptide" evidence="2">
    <location>
        <begin position="1"/>
        <end position="22"/>
    </location>
</feature>
<name>A0A6J5F1M2_9BURK</name>
<accession>A0A6J5F1M2</accession>
<keyword evidence="4" id="KW-1185">Reference proteome</keyword>
<gene>
    <name evidence="3" type="ORF">LMG29739_05973</name>
</gene>
<evidence type="ECO:0000256" key="2">
    <source>
        <dbReference type="SAM" id="SignalP"/>
    </source>
</evidence>
<evidence type="ECO:0000313" key="4">
    <source>
        <dbReference type="Proteomes" id="UP000494329"/>
    </source>
</evidence>
<dbReference type="InterPro" id="IPR025421">
    <property type="entry name" value="DUF4148"/>
</dbReference>
<evidence type="ECO:0000256" key="1">
    <source>
        <dbReference type="SAM" id="MobiDB-lite"/>
    </source>
</evidence>
<feature type="chain" id="PRO_5026684975" description="DUF4148 domain-containing protein" evidence="2">
    <location>
        <begin position="23"/>
        <end position="117"/>
    </location>
</feature>
<evidence type="ECO:0008006" key="5">
    <source>
        <dbReference type="Google" id="ProtNLM"/>
    </source>
</evidence>
<organism evidence="3 4">
    <name type="scientific">Paraburkholderia solisilvae</name>
    <dbReference type="NCBI Taxonomy" id="624376"/>
    <lineage>
        <taxon>Bacteria</taxon>
        <taxon>Pseudomonadati</taxon>
        <taxon>Pseudomonadota</taxon>
        <taxon>Betaproteobacteria</taxon>
        <taxon>Burkholderiales</taxon>
        <taxon>Burkholderiaceae</taxon>
        <taxon>Paraburkholderia</taxon>
    </lineage>
</organism>
<dbReference type="EMBL" id="CADIKF010000077">
    <property type="protein sequence ID" value="CAB3771166.1"/>
    <property type="molecule type" value="Genomic_DNA"/>
</dbReference>
<dbReference type="RefSeq" id="WP_175115095.1">
    <property type="nucleotide sequence ID" value="NZ_CADIKF010000077.1"/>
</dbReference>
<keyword evidence="2" id="KW-0732">Signal</keyword>
<protein>
    <recommendedName>
        <fullName evidence="5">DUF4148 domain-containing protein</fullName>
    </recommendedName>
</protein>
<dbReference type="Pfam" id="PF13663">
    <property type="entry name" value="DUF4148"/>
    <property type="match status" value="1"/>
</dbReference>
<dbReference type="Proteomes" id="UP000494329">
    <property type="component" value="Unassembled WGS sequence"/>
</dbReference>
<feature type="region of interest" description="Disordered" evidence="1">
    <location>
        <begin position="73"/>
        <end position="106"/>
    </location>
</feature>
<reference evidence="3 4" key="1">
    <citation type="submission" date="2020-04" db="EMBL/GenBank/DDBJ databases">
        <authorList>
            <person name="De Canck E."/>
        </authorList>
    </citation>
    <scope>NUCLEOTIDE SEQUENCE [LARGE SCALE GENOMIC DNA]</scope>
    <source>
        <strain evidence="3 4">LMG 29739</strain>
    </source>
</reference>
<evidence type="ECO:0000313" key="3">
    <source>
        <dbReference type="EMBL" id="CAB3771166.1"/>
    </source>
</evidence>
<sequence length="117" mass="12055">MKSLTFVSIAVAALFSPVLCFAQTASPLTRAEVRADLIRLEQAGYNPASGDDLYYPANIQDAEAKVAAEQARQTGNDAAVGTAGTGTSAAGKRATAPRDSSSSCVGPASFCDIYYGE</sequence>
<feature type="compositionally biased region" description="Low complexity" evidence="1">
    <location>
        <begin position="74"/>
        <end position="94"/>
    </location>
</feature>